<dbReference type="NCBIfam" id="TIGR00154">
    <property type="entry name" value="ispE"/>
    <property type="match status" value="1"/>
</dbReference>
<evidence type="ECO:0000256" key="4">
    <source>
        <dbReference type="ARBA" id="ARBA00022679"/>
    </source>
</evidence>
<evidence type="ECO:0000313" key="12">
    <source>
        <dbReference type="EMBL" id="WCC80386.1"/>
    </source>
</evidence>
<keyword evidence="9" id="KW-0414">Isoprene biosynthesis</keyword>
<evidence type="ECO:0000256" key="3">
    <source>
        <dbReference type="ARBA" id="ARBA00017473"/>
    </source>
</evidence>
<accession>A0ABY7QZG7</accession>
<comment type="function">
    <text evidence="9">Catalyzes the phosphorylation of the position 2 hydroxy group of 4-diphosphocytidyl-2C-methyl-D-erythritol.</text>
</comment>
<dbReference type="SUPFAM" id="SSF54211">
    <property type="entry name" value="Ribosomal protein S5 domain 2-like"/>
    <property type="match status" value="1"/>
</dbReference>
<dbReference type="NCBIfam" id="NF002870">
    <property type="entry name" value="PRK03188.1"/>
    <property type="match status" value="1"/>
</dbReference>
<comment type="catalytic activity">
    <reaction evidence="9">
        <text>4-CDP-2-C-methyl-D-erythritol + ATP = 4-CDP-2-C-methyl-D-erythritol 2-phosphate + ADP + H(+)</text>
        <dbReference type="Rhea" id="RHEA:18437"/>
        <dbReference type="ChEBI" id="CHEBI:15378"/>
        <dbReference type="ChEBI" id="CHEBI:30616"/>
        <dbReference type="ChEBI" id="CHEBI:57823"/>
        <dbReference type="ChEBI" id="CHEBI:57919"/>
        <dbReference type="ChEBI" id="CHEBI:456216"/>
        <dbReference type="EC" id="2.7.1.148"/>
    </reaction>
</comment>
<dbReference type="EC" id="2.7.1.148" evidence="2 9"/>
<dbReference type="Pfam" id="PF00288">
    <property type="entry name" value="GHMP_kinases_N"/>
    <property type="match status" value="1"/>
</dbReference>
<dbReference type="Gene3D" id="3.30.230.10">
    <property type="match status" value="1"/>
</dbReference>
<gene>
    <name evidence="9" type="primary">ispE</name>
    <name evidence="12" type="ORF">O6R08_02310</name>
</gene>
<evidence type="ECO:0000259" key="11">
    <source>
        <dbReference type="Pfam" id="PF08544"/>
    </source>
</evidence>
<dbReference type="InterPro" id="IPR036554">
    <property type="entry name" value="GHMP_kinase_C_sf"/>
</dbReference>
<dbReference type="InterPro" id="IPR014721">
    <property type="entry name" value="Ribsml_uS5_D2-typ_fold_subgr"/>
</dbReference>
<dbReference type="PANTHER" id="PTHR43527">
    <property type="entry name" value="4-DIPHOSPHOCYTIDYL-2-C-METHYL-D-ERYTHRITOL KINASE, CHLOROPLASTIC"/>
    <property type="match status" value="1"/>
</dbReference>
<keyword evidence="7 9" id="KW-0067">ATP-binding</keyword>
<comment type="similarity">
    <text evidence="1 9">Belongs to the GHMP kinase family. IspE subfamily.</text>
</comment>
<evidence type="ECO:0000256" key="1">
    <source>
        <dbReference type="ARBA" id="ARBA00009684"/>
    </source>
</evidence>
<evidence type="ECO:0000256" key="8">
    <source>
        <dbReference type="ARBA" id="ARBA00032554"/>
    </source>
</evidence>
<feature type="domain" description="GHMP kinase N-terminal" evidence="10">
    <location>
        <begin position="81"/>
        <end position="164"/>
    </location>
</feature>
<dbReference type="RefSeq" id="WP_271418567.1">
    <property type="nucleotide sequence ID" value="NZ_CP115668.1"/>
</dbReference>
<feature type="active site" evidence="9">
    <location>
        <position position="22"/>
    </location>
</feature>
<dbReference type="InterPro" id="IPR013750">
    <property type="entry name" value="GHMP_kinase_C_dom"/>
</dbReference>
<comment type="pathway">
    <text evidence="9">Isoprenoid biosynthesis; isopentenyl diphosphate biosynthesis via DXP pathway; isopentenyl diphosphate from 1-deoxy-D-xylulose 5-phosphate: step 3/6.</text>
</comment>
<feature type="binding site" evidence="9">
    <location>
        <begin position="114"/>
        <end position="124"/>
    </location>
    <ligand>
        <name>ATP</name>
        <dbReference type="ChEBI" id="CHEBI:30616"/>
    </ligand>
</feature>
<keyword evidence="13" id="KW-1185">Reference proteome</keyword>
<keyword evidence="6 9" id="KW-0418">Kinase</keyword>
<organism evidence="12 13">
    <name type="scientific">Cutibacterium equinum</name>
    <dbReference type="NCBI Taxonomy" id="3016342"/>
    <lineage>
        <taxon>Bacteria</taxon>
        <taxon>Bacillati</taxon>
        <taxon>Actinomycetota</taxon>
        <taxon>Actinomycetes</taxon>
        <taxon>Propionibacteriales</taxon>
        <taxon>Propionibacteriaceae</taxon>
        <taxon>Cutibacterium</taxon>
    </lineage>
</organism>
<proteinExistence type="inferred from homology"/>
<evidence type="ECO:0000313" key="13">
    <source>
        <dbReference type="Proteomes" id="UP001212097"/>
    </source>
</evidence>
<dbReference type="Pfam" id="PF08544">
    <property type="entry name" value="GHMP_kinases_C"/>
    <property type="match status" value="1"/>
</dbReference>
<dbReference type="HAMAP" id="MF_00061">
    <property type="entry name" value="IspE"/>
    <property type="match status" value="1"/>
</dbReference>
<dbReference type="InterPro" id="IPR020568">
    <property type="entry name" value="Ribosomal_Su5_D2-typ_SF"/>
</dbReference>
<evidence type="ECO:0000256" key="6">
    <source>
        <dbReference type="ARBA" id="ARBA00022777"/>
    </source>
</evidence>
<feature type="domain" description="GHMP kinase C-terminal" evidence="11">
    <location>
        <begin position="220"/>
        <end position="294"/>
    </location>
</feature>
<evidence type="ECO:0000256" key="2">
    <source>
        <dbReference type="ARBA" id="ARBA00012052"/>
    </source>
</evidence>
<dbReference type="SUPFAM" id="SSF55060">
    <property type="entry name" value="GHMP Kinase, C-terminal domain"/>
    <property type="match status" value="1"/>
</dbReference>
<dbReference type="PANTHER" id="PTHR43527:SF2">
    <property type="entry name" value="4-DIPHOSPHOCYTIDYL-2-C-METHYL-D-ERYTHRITOL KINASE, CHLOROPLASTIC"/>
    <property type="match status" value="1"/>
</dbReference>
<evidence type="ECO:0000256" key="7">
    <source>
        <dbReference type="ARBA" id="ARBA00022840"/>
    </source>
</evidence>
<protein>
    <recommendedName>
        <fullName evidence="3 9">4-diphosphocytidyl-2-C-methyl-D-erythritol kinase</fullName>
        <shortName evidence="9">CMK</shortName>
        <ecNumber evidence="2 9">2.7.1.148</ecNumber>
    </recommendedName>
    <alternativeName>
        <fullName evidence="8 9">4-(cytidine-5'-diphospho)-2-C-methyl-D-erythritol kinase</fullName>
    </alternativeName>
</protein>
<sequence>MMMDDPFDLLRPTTVTVRVSAKVNLALGVGTLAPDGFHPLATVFEAIGIYDDVTVTRRADKRITLTVSGEDADQVPTDETNLAWRAVEMVREGFALDWGESDHGVDIHIDKSIPVAGGMAGGSADAAGALLAAATLCRLPDSPESLQPLAEELGSDVPFCLMGGVALGQGRGDQLAPVICRGRHRWVIATSNQGLSTPAVYRRFDEMGGSPGADAVPNDLISALTRGDLDAVAATMSNDLQAPAVDLRPELGEVLAVGKEAGALTGLVSGSGPTCAFLVRDAAGAKKVSAALSALPQVNRTRTARGPAAGAQVLPGPVGSFA</sequence>
<dbReference type="Gene3D" id="3.30.70.890">
    <property type="entry name" value="GHMP kinase, C-terminal domain"/>
    <property type="match status" value="1"/>
</dbReference>
<keyword evidence="4 9" id="KW-0808">Transferase</keyword>
<evidence type="ECO:0000256" key="9">
    <source>
        <dbReference type="HAMAP-Rule" id="MF_00061"/>
    </source>
</evidence>
<dbReference type="EMBL" id="CP115668">
    <property type="protein sequence ID" value="WCC80386.1"/>
    <property type="molecule type" value="Genomic_DNA"/>
</dbReference>
<feature type="active site" evidence="9">
    <location>
        <position position="156"/>
    </location>
</feature>
<evidence type="ECO:0000259" key="10">
    <source>
        <dbReference type="Pfam" id="PF00288"/>
    </source>
</evidence>
<evidence type="ECO:0000256" key="5">
    <source>
        <dbReference type="ARBA" id="ARBA00022741"/>
    </source>
</evidence>
<dbReference type="InterPro" id="IPR006204">
    <property type="entry name" value="GHMP_kinase_N_dom"/>
</dbReference>
<name>A0ABY7QZG7_9ACTN</name>
<reference evidence="12 13" key="1">
    <citation type="submission" date="2023-06" db="EMBL/GenBank/DDBJ databases">
        <title>The Gram-positive Non-spore-bearing Anaerobic Bacilli of Human Feces.</title>
        <authorList>
            <person name="Eggerth A.H."/>
        </authorList>
    </citation>
    <scope>NUCLEOTIDE SEQUENCE [LARGE SCALE GENOMIC DNA]</scope>
    <source>
        <strain evidence="12 13">CBA3108</strain>
    </source>
</reference>
<dbReference type="Proteomes" id="UP001212097">
    <property type="component" value="Chromosome"/>
</dbReference>
<dbReference type="GO" id="GO:0050515">
    <property type="term" value="F:4-(cytidine 5'-diphospho)-2-C-methyl-D-erythritol kinase activity"/>
    <property type="evidence" value="ECO:0007669"/>
    <property type="project" value="UniProtKB-EC"/>
</dbReference>
<keyword evidence="5 9" id="KW-0547">Nucleotide-binding</keyword>
<dbReference type="InterPro" id="IPR004424">
    <property type="entry name" value="IspE"/>
</dbReference>
<dbReference type="PIRSF" id="PIRSF010376">
    <property type="entry name" value="IspE"/>
    <property type="match status" value="1"/>
</dbReference>